<keyword evidence="1" id="KW-1133">Transmembrane helix</keyword>
<gene>
    <name evidence="2" type="ORF">LARSCL_LOCUS15854</name>
</gene>
<proteinExistence type="predicted"/>
<organism evidence="2 3">
    <name type="scientific">Larinioides sclopetarius</name>
    <dbReference type="NCBI Taxonomy" id="280406"/>
    <lineage>
        <taxon>Eukaryota</taxon>
        <taxon>Metazoa</taxon>
        <taxon>Ecdysozoa</taxon>
        <taxon>Arthropoda</taxon>
        <taxon>Chelicerata</taxon>
        <taxon>Arachnida</taxon>
        <taxon>Araneae</taxon>
        <taxon>Araneomorphae</taxon>
        <taxon>Entelegynae</taxon>
        <taxon>Araneoidea</taxon>
        <taxon>Araneidae</taxon>
        <taxon>Larinioides</taxon>
    </lineage>
</organism>
<keyword evidence="1" id="KW-0812">Transmembrane</keyword>
<sequence>MEEVNNLDAITLLEMRHRPKMILLLFSVNTNAITCELTGTFGRL</sequence>
<dbReference type="Proteomes" id="UP001497382">
    <property type="component" value="Unassembled WGS sequence"/>
</dbReference>
<evidence type="ECO:0000256" key="1">
    <source>
        <dbReference type="SAM" id="Phobius"/>
    </source>
</evidence>
<evidence type="ECO:0000313" key="3">
    <source>
        <dbReference type="Proteomes" id="UP001497382"/>
    </source>
</evidence>
<evidence type="ECO:0000313" key="2">
    <source>
        <dbReference type="EMBL" id="CAL1289311.1"/>
    </source>
</evidence>
<keyword evidence="3" id="KW-1185">Reference proteome</keyword>
<dbReference type="AlphaFoldDB" id="A0AAV2B0D9"/>
<dbReference type="EMBL" id="CAXIEN010000246">
    <property type="protein sequence ID" value="CAL1289311.1"/>
    <property type="molecule type" value="Genomic_DNA"/>
</dbReference>
<protein>
    <submittedName>
        <fullName evidence="2">Uncharacterized protein</fullName>
    </submittedName>
</protein>
<comment type="caution">
    <text evidence="2">The sequence shown here is derived from an EMBL/GenBank/DDBJ whole genome shotgun (WGS) entry which is preliminary data.</text>
</comment>
<name>A0AAV2B0D9_9ARAC</name>
<accession>A0AAV2B0D9</accession>
<feature type="transmembrane region" description="Helical" evidence="1">
    <location>
        <begin position="21"/>
        <end position="41"/>
    </location>
</feature>
<keyword evidence="1" id="KW-0472">Membrane</keyword>
<reference evidence="2 3" key="1">
    <citation type="submission" date="2024-04" db="EMBL/GenBank/DDBJ databases">
        <authorList>
            <person name="Rising A."/>
            <person name="Reimegard J."/>
            <person name="Sonavane S."/>
            <person name="Akerstrom W."/>
            <person name="Nylinder S."/>
            <person name="Hedman E."/>
            <person name="Kallberg Y."/>
        </authorList>
    </citation>
    <scope>NUCLEOTIDE SEQUENCE [LARGE SCALE GENOMIC DNA]</scope>
</reference>